<sequence>MISLSVQNVQVLWLVTFSKYECTVCLLLYKCWRRIRSVIRLTGLANPALTSRDLLISTSPITSLLQTVVNRRDMATSRSSPYKDPEIVKFLDDFHKLIVEEALQGGTDRDTKVTNFQQPHDLEKLLKLEVSAEGETPEEILQHGRRIIQYSVKTGHPRFFNQLYSGIEPFSLAGSWLSDALNTNLHTYEVAPAFVVIEKYMMRKICDVIGFSEGEGIFCPGGSFSNLMATHLARYRINPELRQKGLFGAPKMMLYTSQEAHYSLKKAAFFMGFGTDHVVGIPTDEKGRLRPDAFEEQVQRDKAKGLIPTIVMATSGTTVLGAYDELPKLADVCAKHGVWLHVDAAWGGGVLLTEKYRDRMAGIERADSVAWNLHKMSNVPIQCSALLVKQQGMLMDANGLKAEYLFMPDKAYDVSYDIGDRTVQCGRKVDAVKVWMMWKALGDKGMGERVERAFENAEYFTKRIKDREGFRFVIPEFECTNICFWYIPPSLRGQEETEEWWAKLGKVAPRIKQRMMEQGTMLVGYTPLAPKNFVNFFRIIIHNPLCDFSDMDFVIDEIERLGKDL</sequence>
<keyword evidence="9" id="KW-1185">Reference proteome</keyword>
<accession>A0ABD0JB70</accession>
<dbReference type="EMBL" id="JACVVK020000521">
    <property type="protein sequence ID" value="KAK7468144.1"/>
    <property type="molecule type" value="Genomic_DNA"/>
</dbReference>
<feature type="modified residue" description="N6-(pyridoxal phosphate)lysine" evidence="6">
    <location>
        <position position="375"/>
    </location>
</feature>
<keyword evidence="4 6" id="KW-0663">Pyridoxal phosphate</keyword>
<dbReference type="Gene3D" id="3.40.640.10">
    <property type="entry name" value="Type I PLP-dependent aspartate aminotransferase-like (Major domain)"/>
    <property type="match status" value="1"/>
</dbReference>
<organism evidence="8 9">
    <name type="scientific">Batillaria attramentaria</name>
    <dbReference type="NCBI Taxonomy" id="370345"/>
    <lineage>
        <taxon>Eukaryota</taxon>
        <taxon>Metazoa</taxon>
        <taxon>Spiralia</taxon>
        <taxon>Lophotrochozoa</taxon>
        <taxon>Mollusca</taxon>
        <taxon>Gastropoda</taxon>
        <taxon>Caenogastropoda</taxon>
        <taxon>Sorbeoconcha</taxon>
        <taxon>Cerithioidea</taxon>
        <taxon>Batillariidae</taxon>
        <taxon>Batillaria</taxon>
    </lineage>
</organism>
<comment type="similarity">
    <text evidence="2 7">Belongs to the group II decarboxylase family.</text>
</comment>
<dbReference type="GO" id="GO:0016831">
    <property type="term" value="F:carboxy-lyase activity"/>
    <property type="evidence" value="ECO:0007669"/>
    <property type="project" value="UniProtKB-KW"/>
</dbReference>
<evidence type="ECO:0000313" key="8">
    <source>
        <dbReference type="EMBL" id="KAK7468144.1"/>
    </source>
</evidence>
<name>A0ABD0JB70_9CAEN</name>
<evidence type="ECO:0000256" key="2">
    <source>
        <dbReference type="ARBA" id="ARBA00009533"/>
    </source>
</evidence>
<evidence type="ECO:0000256" key="6">
    <source>
        <dbReference type="PIRSR" id="PIRSR602129-50"/>
    </source>
</evidence>
<evidence type="ECO:0000256" key="7">
    <source>
        <dbReference type="RuleBase" id="RU000382"/>
    </source>
</evidence>
<evidence type="ECO:0000256" key="5">
    <source>
        <dbReference type="ARBA" id="ARBA00023239"/>
    </source>
</evidence>
<dbReference type="InterPro" id="IPR015424">
    <property type="entry name" value="PyrdxlP-dep_Trfase"/>
</dbReference>
<comment type="caution">
    <text evidence="8">The sequence shown here is derived from an EMBL/GenBank/DDBJ whole genome shotgun (WGS) entry which is preliminary data.</text>
</comment>
<evidence type="ECO:0000256" key="1">
    <source>
        <dbReference type="ARBA" id="ARBA00001933"/>
    </source>
</evidence>
<dbReference type="AlphaFoldDB" id="A0ABD0JB70"/>
<gene>
    <name evidence="8" type="ORF">BaRGS_00036608</name>
</gene>
<keyword evidence="3" id="KW-0210">Decarboxylase</keyword>
<dbReference type="InterPro" id="IPR015421">
    <property type="entry name" value="PyrdxlP-dep_Trfase_major"/>
</dbReference>
<dbReference type="PANTHER" id="PTHR45677">
    <property type="entry name" value="GLUTAMATE DECARBOXYLASE-RELATED"/>
    <property type="match status" value="1"/>
</dbReference>
<evidence type="ECO:0000256" key="4">
    <source>
        <dbReference type="ARBA" id="ARBA00022898"/>
    </source>
</evidence>
<dbReference type="SUPFAM" id="SSF53383">
    <property type="entry name" value="PLP-dependent transferases"/>
    <property type="match status" value="1"/>
</dbReference>
<evidence type="ECO:0008006" key="10">
    <source>
        <dbReference type="Google" id="ProtNLM"/>
    </source>
</evidence>
<evidence type="ECO:0000256" key="3">
    <source>
        <dbReference type="ARBA" id="ARBA00022793"/>
    </source>
</evidence>
<keyword evidence="5 7" id="KW-0456">Lyase</keyword>
<reference evidence="8 9" key="1">
    <citation type="journal article" date="2023" name="Sci. Data">
        <title>Genome assembly of the Korean intertidal mud-creeper Batillaria attramentaria.</title>
        <authorList>
            <person name="Patra A.K."/>
            <person name="Ho P.T."/>
            <person name="Jun S."/>
            <person name="Lee S.J."/>
            <person name="Kim Y."/>
            <person name="Won Y.J."/>
        </authorList>
    </citation>
    <scope>NUCLEOTIDE SEQUENCE [LARGE SCALE GENOMIC DNA]</scope>
    <source>
        <strain evidence="8">Wonlab-2016</strain>
    </source>
</reference>
<comment type="cofactor">
    <cofactor evidence="1 6 7">
        <name>pyridoxal 5'-phosphate</name>
        <dbReference type="ChEBI" id="CHEBI:597326"/>
    </cofactor>
</comment>
<dbReference type="InterPro" id="IPR002129">
    <property type="entry name" value="PyrdxlP-dep_de-COase"/>
</dbReference>
<dbReference type="Proteomes" id="UP001519460">
    <property type="component" value="Unassembled WGS sequence"/>
</dbReference>
<protein>
    <recommendedName>
        <fullName evidence="10">Cysteine sulfinic acid decarboxylase</fullName>
    </recommendedName>
</protein>
<dbReference type="Pfam" id="PF00282">
    <property type="entry name" value="Pyridoxal_deC"/>
    <property type="match status" value="1"/>
</dbReference>
<dbReference type="CDD" id="cd06450">
    <property type="entry name" value="DOPA_deC_like"/>
    <property type="match status" value="1"/>
</dbReference>
<dbReference type="Gene3D" id="3.90.1150.170">
    <property type="match status" value="1"/>
</dbReference>
<proteinExistence type="inferred from homology"/>
<dbReference type="PANTHER" id="PTHR45677:SF8">
    <property type="entry name" value="CYSTEINE SULFINIC ACID DECARBOXYLASE"/>
    <property type="match status" value="1"/>
</dbReference>
<evidence type="ECO:0000313" key="9">
    <source>
        <dbReference type="Proteomes" id="UP001519460"/>
    </source>
</evidence>